<proteinExistence type="predicted"/>
<evidence type="ECO:0000313" key="1">
    <source>
        <dbReference type="EMBL" id="GGY37543.1"/>
    </source>
</evidence>
<accession>A0ABQ3AA03</accession>
<organism evidence="1 2">
    <name type="scientific">Streptomyces xanthochromogenes</name>
    <dbReference type="NCBI Taxonomy" id="67384"/>
    <lineage>
        <taxon>Bacteria</taxon>
        <taxon>Bacillati</taxon>
        <taxon>Actinomycetota</taxon>
        <taxon>Actinomycetes</taxon>
        <taxon>Kitasatosporales</taxon>
        <taxon>Streptomycetaceae</taxon>
        <taxon>Streptomyces</taxon>
    </lineage>
</organism>
<dbReference type="Proteomes" id="UP000600946">
    <property type="component" value="Unassembled WGS sequence"/>
</dbReference>
<gene>
    <name evidence="1" type="ORF">GCM10010326_34430</name>
</gene>
<reference evidence="2" key="1">
    <citation type="journal article" date="2019" name="Int. J. Syst. Evol. Microbiol.">
        <title>The Global Catalogue of Microorganisms (GCM) 10K type strain sequencing project: providing services to taxonomists for standard genome sequencing and annotation.</title>
        <authorList>
            <consortium name="The Broad Institute Genomics Platform"/>
            <consortium name="The Broad Institute Genome Sequencing Center for Infectious Disease"/>
            <person name="Wu L."/>
            <person name="Ma J."/>
        </authorList>
    </citation>
    <scope>NUCLEOTIDE SEQUENCE [LARGE SCALE GENOMIC DNA]</scope>
    <source>
        <strain evidence="2">JCM 4594</strain>
    </source>
</reference>
<evidence type="ECO:0008006" key="3">
    <source>
        <dbReference type="Google" id="ProtNLM"/>
    </source>
</evidence>
<evidence type="ECO:0000313" key="2">
    <source>
        <dbReference type="Proteomes" id="UP000600946"/>
    </source>
</evidence>
<keyword evidence="2" id="KW-1185">Reference proteome</keyword>
<name>A0ABQ3AA03_9ACTN</name>
<sequence>MFLWADAAYRLERGAQRESSAVSDLVGDDGLPVLEAEWLAELFSTLLDGHNAFTADGVRRVLGREPRDFAEFARDAAAAGDWQG</sequence>
<protein>
    <recommendedName>
        <fullName evidence="3">NmrA family transcriptional regulator</fullName>
    </recommendedName>
</protein>
<dbReference type="EMBL" id="BMUU01000005">
    <property type="protein sequence ID" value="GGY37543.1"/>
    <property type="molecule type" value="Genomic_DNA"/>
</dbReference>
<comment type="caution">
    <text evidence="1">The sequence shown here is derived from an EMBL/GenBank/DDBJ whole genome shotgun (WGS) entry which is preliminary data.</text>
</comment>